<reference evidence="2" key="1">
    <citation type="submission" date="2010-04" db="EMBL/GenBank/DDBJ databases">
        <authorList>
            <person name="Reid K.E."/>
            <person name="Liao N."/>
            <person name="Chan S."/>
            <person name="Docking R."/>
            <person name="Taylor G."/>
            <person name="Moore R."/>
            <person name="Mayo M."/>
            <person name="Munro S."/>
            <person name="King J."/>
            <person name="Yanchuk A."/>
            <person name="Holt R."/>
            <person name="Jones S."/>
            <person name="Marra M."/>
            <person name="Ritland C.E."/>
            <person name="Ritland K."/>
            <person name="Bohlmann J."/>
        </authorList>
    </citation>
    <scope>NUCLEOTIDE SEQUENCE</scope>
    <source>
        <tissue evidence="2">Buds collected with no treatment. Collection October 2007</tissue>
    </source>
</reference>
<feature type="region of interest" description="Disordered" evidence="1">
    <location>
        <begin position="45"/>
        <end position="71"/>
    </location>
</feature>
<evidence type="ECO:0000256" key="1">
    <source>
        <dbReference type="SAM" id="MobiDB-lite"/>
    </source>
</evidence>
<name>D5A957_PICSI</name>
<organism evidence="2">
    <name type="scientific">Picea sitchensis</name>
    <name type="common">Sitka spruce</name>
    <name type="synonym">Pinus sitchensis</name>
    <dbReference type="NCBI Taxonomy" id="3332"/>
    <lineage>
        <taxon>Eukaryota</taxon>
        <taxon>Viridiplantae</taxon>
        <taxon>Streptophyta</taxon>
        <taxon>Embryophyta</taxon>
        <taxon>Tracheophyta</taxon>
        <taxon>Spermatophyta</taxon>
        <taxon>Pinopsida</taxon>
        <taxon>Pinidae</taxon>
        <taxon>Conifers I</taxon>
        <taxon>Pinales</taxon>
        <taxon>Pinaceae</taxon>
        <taxon>Picea</taxon>
    </lineage>
</organism>
<evidence type="ECO:0000313" key="2">
    <source>
        <dbReference type="EMBL" id="ADE76076.1"/>
    </source>
</evidence>
<dbReference type="EMBL" id="BT122712">
    <property type="protein sequence ID" value="ADE76076.1"/>
    <property type="molecule type" value="mRNA"/>
</dbReference>
<protein>
    <submittedName>
        <fullName evidence="2">Uncharacterized protein</fullName>
    </submittedName>
</protein>
<feature type="compositionally biased region" description="Basic and acidic residues" evidence="1">
    <location>
        <begin position="54"/>
        <end position="65"/>
    </location>
</feature>
<sequence>MAVSTPLVTVAAAFAAIGALYGFDSHYHQSDRHWFFCALQNESPHSQQNSEVNGKSKESAVDGKGRPSKVGRLSPVFAPEFDGLHCYETLVRQ</sequence>
<proteinExistence type="evidence at transcript level"/>
<dbReference type="AlphaFoldDB" id="D5A957"/>
<accession>D5A957</accession>